<dbReference type="PANTHER" id="PTHR32055">
    <property type="entry name" value="INTEGRIN BETA-1-BINDING PROTEIN 1"/>
    <property type="match status" value="1"/>
</dbReference>
<dbReference type="GO" id="GO:0071944">
    <property type="term" value="C:cell periphery"/>
    <property type="evidence" value="ECO:0007669"/>
    <property type="project" value="TreeGrafter"/>
</dbReference>
<dbReference type="GO" id="GO:0030027">
    <property type="term" value="C:lamellipodium"/>
    <property type="evidence" value="ECO:0007669"/>
    <property type="project" value="TreeGrafter"/>
</dbReference>
<dbReference type="EMBL" id="CADEPM010000005">
    <property type="protein sequence ID" value="CAB3406867.1"/>
    <property type="molecule type" value="Genomic_DNA"/>
</dbReference>
<dbReference type="PROSITE" id="PS01179">
    <property type="entry name" value="PID"/>
    <property type="match status" value="1"/>
</dbReference>
<proteinExistence type="predicted"/>
<dbReference type="Pfam" id="PF10480">
    <property type="entry name" value="ICAP-1_inte_bdg"/>
    <property type="match status" value="1"/>
</dbReference>
<dbReference type="GO" id="GO:0005856">
    <property type="term" value="C:cytoskeleton"/>
    <property type="evidence" value="ECO:0007669"/>
    <property type="project" value="TreeGrafter"/>
</dbReference>
<evidence type="ECO:0000259" key="1">
    <source>
        <dbReference type="PROSITE" id="PS01179"/>
    </source>
</evidence>
<name>A0A8S1F238_9PELO</name>
<comment type="caution">
    <text evidence="2">The sequence shown here is derived from an EMBL/GenBank/DDBJ whole genome shotgun (WGS) entry which is preliminary data.</text>
</comment>
<evidence type="ECO:0000313" key="3">
    <source>
        <dbReference type="Proteomes" id="UP000494206"/>
    </source>
</evidence>
<organism evidence="2 3">
    <name type="scientific">Caenorhabditis bovis</name>
    <dbReference type="NCBI Taxonomy" id="2654633"/>
    <lineage>
        <taxon>Eukaryota</taxon>
        <taxon>Metazoa</taxon>
        <taxon>Ecdysozoa</taxon>
        <taxon>Nematoda</taxon>
        <taxon>Chromadorea</taxon>
        <taxon>Rhabditida</taxon>
        <taxon>Rhabditina</taxon>
        <taxon>Rhabditomorpha</taxon>
        <taxon>Rhabditoidea</taxon>
        <taxon>Rhabditidae</taxon>
        <taxon>Peloderinae</taxon>
        <taxon>Caenorhabditis</taxon>
    </lineage>
</organism>
<accession>A0A8S1F238</accession>
<dbReference type="InterPro" id="IPR006020">
    <property type="entry name" value="PTB/PI_dom"/>
</dbReference>
<dbReference type="InterPro" id="IPR019517">
    <property type="entry name" value="Integrin-bd_ICAP-1"/>
</dbReference>
<dbReference type="GO" id="GO:1900025">
    <property type="term" value="P:negative regulation of substrate adhesion-dependent cell spreading"/>
    <property type="evidence" value="ECO:0007669"/>
    <property type="project" value="TreeGrafter"/>
</dbReference>
<sequence>MSAVYLGVEEIGAEIQCKSSNRSLEEKLIEQIENQQLCGKIKRSSNDPKNEILIEISKFGLKIVHRKSSDVILRVPLLQLVVFTTFNDGYGKTNAIILESSEKRFKCHLVQFATDADASKMCKMVQGCFQEAEEARMLLDNTEPPSPSNPELFHK</sequence>
<dbReference type="InterPro" id="IPR011993">
    <property type="entry name" value="PH-like_dom_sf"/>
</dbReference>
<dbReference type="Proteomes" id="UP000494206">
    <property type="component" value="Unassembled WGS sequence"/>
</dbReference>
<dbReference type="AlphaFoldDB" id="A0A8S1F238"/>
<reference evidence="2 3" key="1">
    <citation type="submission" date="2020-04" db="EMBL/GenBank/DDBJ databases">
        <authorList>
            <person name="Laetsch R D."/>
            <person name="Stevens L."/>
            <person name="Kumar S."/>
            <person name="Blaxter L. M."/>
        </authorList>
    </citation>
    <scope>NUCLEOTIDE SEQUENCE [LARGE SCALE GENOMIC DNA]</scope>
</reference>
<dbReference type="GO" id="GO:0001726">
    <property type="term" value="C:ruffle"/>
    <property type="evidence" value="ECO:0007669"/>
    <property type="project" value="TreeGrafter"/>
</dbReference>
<evidence type="ECO:0000313" key="2">
    <source>
        <dbReference type="EMBL" id="CAB3406867.1"/>
    </source>
</evidence>
<dbReference type="GO" id="GO:0005178">
    <property type="term" value="F:integrin binding"/>
    <property type="evidence" value="ECO:0007669"/>
    <property type="project" value="TreeGrafter"/>
</dbReference>
<dbReference type="Gene3D" id="2.30.29.30">
    <property type="entry name" value="Pleckstrin-homology domain (PH domain)/Phosphotyrosine-binding domain (PTB)"/>
    <property type="match status" value="1"/>
</dbReference>
<dbReference type="PANTHER" id="PTHR32055:SF1">
    <property type="entry name" value="INTEGRIN BETA-1-BINDING PROTEIN 1"/>
    <property type="match status" value="1"/>
</dbReference>
<keyword evidence="3" id="KW-1185">Reference proteome</keyword>
<dbReference type="CDD" id="cd00934">
    <property type="entry name" value="PTB"/>
    <property type="match status" value="1"/>
</dbReference>
<gene>
    <name evidence="2" type="ORF">CBOVIS_LOCUS8879</name>
</gene>
<protein>
    <recommendedName>
        <fullName evidence="1">PID domain-containing protein</fullName>
    </recommendedName>
</protein>
<feature type="domain" description="PID" evidence="1">
    <location>
        <begin position="3"/>
        <end position="108"/>
    </location>
</feature>
<dbReference type="SUPFAM" id="SSF50729">
    <property type="entry name" value="PH domain-like"/>
    <property type="match status" value="1"/>
</dbReference>
<dbReference type="OrthoDB" id="10060702at2759"/>
<dbReference type="GO" id="GO:0051895">
    <property type="term" value="P:negative regulation of focal adhesion assembly"/>
    <property type="evidence" value="ECO:0007669"/>
    <property type="project" value="TreeGrafter"/>
</dbReference>